<evidence type="ECO:0000313" key="3">
    <source>
        <dbReference type="EMBL" id="KAL3767871.1"/>
    </source>
</evidence>
<keyword evidence="2" id="KW-0812">Transmembrane</keyword>
<feature type="compositionally biased region" description="Low complexity" evidence="1">
    <location>
        <begin position="102"/>
        <end position="152"/>
    </location>
</feature>
<feature type="region of interest" description="Disordered" evidence="1">
    <location>
        <begin position="92"/>
        <end position="163"/>
    </location>
</feature>
<evidence type="ECO:0000256" key="2">
    <source>
        <dbReference type="SAM" id="Phobius"/>
    </source>
</evidence>
<dbReference type="Proteomes" id="UP001530400">
    <property type="component" value="Unassembled WGS sequence"/>
</dbReference>
<accession>A0ABD3N0Y8</accession>
<keyword evidence="4" id="KW-1185">Reference proteome</keyword>
<keyword evidence="2" id="KW-1133">Transmembrane helix</keyword>
<name>A0ABD3N0Y8_9STRA</name>
<gene>
    <name evidence="3" type="ORF">ACHAWO_013690</name>
</gene>
<evidence type="ECO:0000313" key="4">
    <source>
        <dbReference type="Proteomes" id="UP001530400"/>
    </source>
</evidence>
<dbReference type="AlphaFoldDB" id="A0ABD3N0Y8"/>
<feature type="transmembrane region" description="Helical" evidence="2">
    <location>
        <begin position="58"/>
        <end position="80"/>
    </location>
</feature>
<protein>
    <recommendedName>
        <fullName evidence="5">Xylosidase/arabinosidase</fullName>
    </recommendedName>
</protein>
<proteinExistence type="predicted"/>
<feature type="compositionally biased region" description="Polar residues" evidence="1">
    <location>
        <begin position="92"/>
        <end position="101"/>
    </location>
</feature>
<evidence type="ECO:0008006" key="5">
    <source>
        <dbReference type="Google" id="ProtNLM"/>
    </source>
</evidence>
<dbReference type="Gene3D" id="3.20.20.80">
    <property type="entry name" value="Glycosidases"/>
    <property type="match status" value="1"/>
</dbReference>
<dbReference type="CDD" id="cd11576">
    <property type="entry name" value="GH99_GH71_like_2"/>
    <property type="match status" value="1"/>
</dbReference>
<sequence length="596" mass="66844">MNPSDAFVDDADDCDEDFHCNRKDVEIGVAVPLYGSSLNDPGGDGPDHTPTKLRRRQMLVSGSALVAAVIASLSFVIWILNKTSLAISLTETPSSQPSLALSTTPSVNPSASPSSNPTVSEVPYTSPSMMPSSSSMPSVHPSVAPSLSQSPSLQPPTSPTTKLEGYVPNVSTLRNQIICGYQGWFAYPGDGAPINKWKHWFSHPTDASAAYLEVDMYPFMEEYDESDLKESNLHHRDGSKVKFFSSARPNVVKKHFEWMRDYGISGVFHMRFMQDIGKPRNYEWKTRVMRNVRAAAESTGRVFAVSYNIAGGKIDDSVLDELKRDWKNLVDNEKVTQSGRYIHHNGLPVLRIYGIGFKASNVTDTDKIAELIQWFRFDADPRFRVFLVGGVPSGWRTLSLDSRENVKWRSIYQSFDAIHPWHVGRWASINGFETYFKNTISADAVLCAELGILYMPTMFPGFSWHNLNRKNRIESSEAIPITPINSIPRQGGRFMWQQAYRYAETENITTVWMAQVDEGTAIFKVAKTEHELPAQGAWLTLDADGEGELPRDWYLRLCGWAQRMMLRQISLTDTIPIQPSDYCLECGDGAVANQQR</sequence>
<comment type="caution">
    <text evidence="3">The sequence shown here is derived from an EMBL/GenBank/DDBJ whole genome shotgun (WGS) entry which is preliminary data.</text>
</comment>
<organism evidence="3 4">
    <name type="scientific">Cyclotella atomus</name>
    <dbReference type="NCBI Taxonomy" id="382360"/>
    <lineage>
        <taxon>Eukaryota</taxon>
        <taxon>Sar</taxon>
        <taxon>Stramenopiles</taxon>
        <taxon>Ochrophyta</taxon>
        <taxon>Bacillariophyta</taxon>
        <taxon>Coscinodiscophyceae</taxon>
        <taxon>Thalassiosirophycidae</taxon>
        <taxon>Stephanodiscales</taxon>
        <taxon>Stephanodiscaceae</taxon>
        <taxon>Cyclotella</taxon>
    </lineage>
</organism>
<keyword evidence="2" id="KW-0472">Membrane</keyword>
<evidence type="ECO:0000256" key="1">
    <source>
        <dbReference type="SAM" id="MobiDB-lite"/>
    </source>
</evidence>
<reference evidence="3 4" key="1">
    <citation type="submission" date="2024-10" db="EMBL/GenBank/DDBJ databases">
        <title>Updated reference genomes for cyclostephanoid diatoms.</title>
        <authorList>
            <person name="Roberts W.R."/>
            <person name="Alverson A.J."/>
        </authorList>
    </citation>
    <scope>NUCLEOTIDE SEQUENCE [LARGE SCALE GENOMIC DNA]</scope>
    <source>
        <strain evidence="3 4">AJA010-31</strain>
    </source>
</reference>
<dbReference type="EMBL" id="JALLPJ020001357">
    <property type="protein sequence ID" value="KAL3767871.1"/>
    <property type="molecule type" value="Genomic_DNA"/>
</dbReference>